<dbReference type="Pfam" id="PF04321">
    <property type="entry name" value="RmlD_sub_bind"/>
    <property type="match status" value="1"/>
</dbReference>
<dbReference type="Gene3D" id="3.40.50.720">
    <property type="entry name" value="NAD(P)-binding Rossmann-like Domain"/>
    <property type="match status" value="1"/>
</dbReference>
<gene>
    <name evidence="2" type="ORF">METZ01_LOCUS209499</name>
</gene>
<sequence length="231" mass="25363">MITGAFGQVGKALSRLLSFKFNITKTDLIIPKAESGLILDVTNLMLCREVIDIVKPDVIVNLASKTDVDACEANTELAFSINVGGVKNLMSIFSGPIIHLSTDYVFNGDNGPYSEDDATDPINVYGFSKLASEKTVLNGHNNNLVIRTNVVYDYCVGTKASFLNWVLNSLREGKEINVVKDQWNNPTWTDSLAVVVKRAIDSGLTGIAHWGDGDWISRFDFALKIANIFEL</sequence>
<feature type="non-terminal residue" evidence="2">
    <location>
        <position position="231"/>
    </location>
</feature>
<proteinExistence type="predicted"/>
<dbReference type="CDD" id="cd05254">
    <property type="entry name" value="dTDP_HR_like_SDR_e"/>
    <property type="match status" value="1"/>
</dbReference>
<dbReference type="PANTHER" id="PTHR10491">
    <property type="entry name" value="DTDP-4-DEHYDRORHAMNOSE REDUCTASE"/>
    <property type="match status" value="1"/>
</dbReference>
<dbReference type="InterPro" id="IPR005913">
    <property type="entry name" value="dTDP_dehydrorham_reduct"/>
</dbReference>
<dbReference type="Gene3D" id="3.90.25.10">
    <property type="entry name" value="UDP-galactose 4-epimerase, domain 1"/>
    <property type="match status" value="1"/>
</dbReference>
<evidence type="ECO:0000313" key="2">
    <source>
        <dbReference type="EMBL" id="SVB56645.1"/>
    </source>
</evidence>
<accession>A0A382F1V6</accession>
<organism evidence="2">
    <name type="scientific">marine metagenome</name>
    <dbReference type="NCBI Taxonomy" id="408172"/>
    <lineage>
        <taxon>unclassified sequences</taxon>
        <taxon>metagenomes</taxon>
        <taxon>ecological metagenomes</taxon>
    </lineage>
</organism>
<protein>
    <recommendedName>
        <fullName evidence="1">RmlD-like substrate binding domain-containing protein</fullName>
    </recommendedName>
</protein>
<reference evidence="2" key="1">
    <citation type="submission" date="2018-05" db="EMBL/GenBank/DDBJ databases">
        <authorList>
            <person name="Lanie J.A."/>
            <person name="Ng W.-L."/>
            <person name="Kazmierczak K.M."/>
            <person name="Andrzejewski T.M."/>
            <person name="Davidsen T.M."/>
            <person name="Wayne K.J."/>
            <person name="Tettelin H."/>
            <person name="Glass J.I."/>
            <person name="Rusch D."/>
            <person name="Podicherti R."/>
            <person name="Tsui H.-C.T."/>
            <person name="Winkler M.E."/>
        </authorList>
    </citation>
    <scope>NUCLEOTIDE SEQUENCE</scope>
</reference>
<dbReference type="EMBL" id="UINC01047403">
    <property type="protein sequence ID" value="SVB56645.1"/>
    <property type="molecule type" value="Genomic_DNA"/>
</dbReference>
<dbReference type="InterPro" id="IPR036291">
    <property type="entry name" value="NAD(P)-bd_dom_sf"/>
</dbReference>
<dbReference type="AlphaFoldDB" id="A0A382F1V6"/>
<dbReference type="SUPFAM" id="SSF51735">
    <property type="entry name" value="NAD(P)-binding Rossmann-fold domains"/>
    <property type="match status" value="1"/>
</dbReference>
<feature type="domain" description="RmlD-like substrate binding" evidence="1">
    <location>
        <begin position="1"/>
        <end position="228"/>
    </location>
</feature>
<dbReference type="InterPro" id="IPR029903">
    <property type="entry name" value="RmlD-like-bd"/>
</dbReference>
<evidence type="ECO:0000259" key="1">
    <source>
        <dbReference type="Pfam" id="PF04321"/>
    </source>
</evidence>
<dbReference type="PANTHER" id="PTHR10491:SF4">
    <property type="entry name" value="METHIONINE ADENOSYLTRANSFERASE 2 SUBUNIT BETA"/>
    <property type="match status" value="1"/>
</dbReference>
<name>A0A382F1V6_9ZZZZ</name>